<protein>
    <submittedName>
        <fullName evidence="1">Uncharacterized protein</fullName>
    </submittedName>
</protein>
<dbReference type="AlphaFoldDB" id="A0A450WKP8"/>
<organism evidence="1">
    <name type="scientific">Candidatus Kentrum sp. LPFa</name>
    <dbReference type="NCBI Taxonomy" id="2126335"/>
    <lineage>
        <taxon>Bacteria</taxon>
        <taxon>Pseudomonadati</taxon>
        <taxon>Pseudomonadota</taxon>
        <taxon>Gammaproteobacteria</taxon>
        <taxon>Candidatus Kentrum</taxon>
    </lineage>
</organism>
<evidence type="ECO:0000313" key="1">
    <source>
        <dbReference type="EMBL" id="VFK17600.1"/>
    </source>
</evidence>
<dbReference type="EMBL" id="CAADFK010000120">
    <property type="protein sequence ID" value="VFK17600.1"/>
    <property type="molecule type" value="Genomic_DNA"/>
</dbReference>
<proteinExistence type="predicted"/>
<reference evidence="1" key="1">
    <citation type="submission" date="2019-02" db="EMBL/GenBank/DDBJ databases">
        <authorList>
            <person name="Gruber-Vodicka R. H."/>
            <person name="Seah K. B. B."/>
        </authorList>
    </citation>
    <scope>NUCLEOTIDE SEQUENCE</scope>
    <source>
        <strain evidence="1">BECK_S313</strain>
    </source>
</reference>
<accession>A0A450WKP8</accession>
<name>A0A450WKP8_9GAMM</name>
<gene>
    <name evidence="1" type="ORF">BECKLPF1236B_GA0070989_11209</name>
</gene>
<sequence length="92" mass="9935">MLSRAGIPGCLSSHFSIIFKLENTEGKEEESVHEKYEKIALVFRALRGHTLSQSAPNASLSPASTPALISMKNASRAPVSTGVFSVSFPFIR</sequence>